<dbReference type="OrthoDB" id="66881at2759"/>
<evidence type="ECO:0000256" key="6">
    <source>
        <dbReference type="RuleBase" id="RU361177"/>
    </source>
</evidence>
<keyword evidence="3 6" id="KW-0274">FAD</keyword>
<accession>C1MZ27</accession>
<dbReference type="Proteomes" id="UP000001876">
    <property type="component" value="Unassembled WGS sequence"/>
</dbReference>
<dbReference type="GeneID" id="9686581"/>
<evidence type="ECO:0000256" key="2">
    <source>
        <dbReference type="ARBA" id="ARBA00022630"/>
    </source>
</evidence>
<dbReference type="Gene3D" id="3.50.50.60">
    <property type="entry name" value="FAD/NAD(P)-binding domain"/>
    <property type="match status" value="2"/>
</dbReference>
<evidence type="ECO:0000256" key="3">
    <source>
        <dbReference type="ARBA" id="ARBA00022827"/>
    </source>
</evidence>
<keyword evidence="4" id="KW-0521">NADP</keyword>
<keyword evidence="5 6" id="KW-0560">Oxidoreductase</keyword>
<dbReference type="PANTHER" id="PTHR23023">
    <property type="entry name" value="DIMETHYLANILINE MONOOXYGENASE"/>
    <property type="match status" value="1"/>
</dbReference>
<keyword evidence="8" id="KW-1185">Reference proteome</keyword>
<dbReference type="GO" id="GO:0004499">
    <property type="term" value="F:N,N-dimethylaniline monooxygenase activity"/>
    <property type="evidence" value="ECO:0007669"/>
    <property type="project" value="InterPro"/>
</dbReference>
<organism evidence="8">
    <name type="scientific">Micromonas pusilla (strain CCMP1545)</name>
    <name type="common">Picoplanktonic green alga</name>
    <dbReference type="NCBI Taxonomy" id="564608"/>
    <lineage>
        <taxon>Eukaryota</taxon>
        <taxon>Viridiplantae</taxon>
        <taxon>Chlorophyta</taxon>
        <taxon>Mamiellophyceae</taxon>
        <taxon>Mamiellales</taxon>
        <taxon>Mamiellaceae</taxon>
        <taxon>Micromonas</taxon>
    </lineage>
</organism>
<dbReference type="RefSeq" id="XP_003060885.1">
    <property type="nucleotide sequence ID" value="XM_003060839.1"/>
</dbReference>
<comment type="cofactor">
    <cofactor evidence="6">
        <name>FAD</name>
        <dbReference type="ChEBI" id="CHEBI:57692"/>
    </cofactor>
</comment>
<sequence>MATSSSSSSTAAHASRRVAKVAVVGAGAAGLAAAKELREFGHDVRVFEKGRDVGGVWVYDAAVEDDALGVDPNRAIVHSSVYASLRTNLPREVMGYASFPFASSKSFSGSDDRRFCGHEEVRAYLRAYATRHDLLDAISLGEEVTDATPVVAKASDDDDATRWGPKWRVTTRSVEKGDDDDANAAVVETFDALVVCNGHYSVPRTWPGTQTHSHNYRTPEGFEGKTVVVLGAMASGEDLAREIATRAKTVHLAARGWTPPREGPEDGDPGDFPASSYPRNCVLRPGIAELRSEGVAVVFEDGAIVEGVDAVVYATGYHYVFPFLEGETDREKSLRIGVHHASAVVWEPVYLEGGGETEKKAFSVAAVDNCVSPLYKHVFPPRSAPSLSFIGLPWKVVPFPQFELQARWIAKTLAEGGLPSREAMAEEAAAFEESLARDGVARRHAHRMGETQFAYNDELSTLCGEEPLAGWRAEMYRATGRRKRSKPTEYRDAAPWDDEAAREAAREEFARFID</sequence>
<keyword evidence="6" id="KW-0503">Monooxygenase</keyword>
<evidence type="ECO:0000256" key="5">
    <source>
        <dbReference type="ARBA" id="ARBA00023002"/>
    </source>
</evidence>
<dbReference type="EC" id="1.-.-.-" evidence="6"/>
<dbReference type="SUPFAM" id="SSF51905">
    <property type="entry name" value="FAD/NAD(P)-binding domain"/>
    <property type="match status" value="2"/>
</dbReference>
<dbReference type="EMBL" id="GG663743">
    <property type="protein sequence ID" value="EEH54535.1"/>
    <property type="molecule type" value="Genomic_DNA"/>
</dbReference>
<comment type="similarity">
    <text evidence="1 6">Belongs to the FMO family.</text>
</comment>
<gene>
    <name evidence="7" type="ORF">MICPUCDRAFT_60580</name>
</gene>
<proteinExistence type="inferred from homology"/>
<dbReference type="InterPro" id="IPR036188">
    <property type="entry name" value="FAD/NAD-bd_sf"/>
</dbReference>
<evidence type="ECO:0000256" key="4">
    <source>
        <dbReference type="ARBA" id="ARBA00022857"/>
    </source>
</evidence>
<dbReference type="InterPro" id="IPR050346">
    <property type="entry name" value="FMO-like"/>
</dbReference>
<dbReference type="AlphaFoldDB" id="C1MZ27"/>
<dbReference type="InterPro" id="IPR000960">
    <property type="entry name" value="Flavin_mOase"/>
</dbReference>
<dbReference type="STRING" id="564608.C1MZ27"/>
<dbReference type="GO" id="GO:0050660">
    <property type="term" value="F:flavin adenine dinucleotide binding"/>
    <property type="evidence" value="ECO:0007669"/>
    <property type="project" value="InterPro"/>
</dbReference>
<dbReference type="GO" id="GO:0050661">
    <property type="term" value="F:NADP binding"/>
    <property type="evidence" value="ECO:0007669"/>
    <property type="project" value="InterPro"/>
</dbReference>
<name>C1MZ27_MICPC</name>
<dbReference type="PRINTS" id="PR00419">
    <property type="entry name" value="ADXRDTASE"/>
</dbReference>
<dbReference type="InterPro" id="IPR020946">
    <property type="entry name" value="Flavin_mOase-like"/>
</dbReference>
<dbReference type="KEGG" id="mpp:MICPUCDRAFT_60580"/>
<evidence type="ECO:0000313" key="8">
    <source>
        <dbReference type="Proteomes" id="UP000001876"/>
    </source>
</evidence>
<reference evidence="7 8" key="1">
    <citation type="journal article" date="2009" name="Science">
        <title>Green evolution and dynamic adaptations revealed by genomes of the marine picoeukaryotes Micromonas.</title>
        <authorList>
            <person name="Worden A.Z."/>
            <person name="Lee J.H."/>
            <person name="Mock T."/>
            <person name="Rouze P."/>
            <person name="Simmons M.P."/>
            <person name="Aerts A.L."/>
            <person name="Allen A.E."/>
            <person name="Cuvelier M.L."/>
            <person name="Derelle E."/>
            <person name="Everett M.V."/>
            <person name="Foulon E."/>
            <person name="Grimwood J."/>
            <person name="Gundlach H."/>
            <person name="Henrissat B."/>
            <person name="Napoli C."/>
            <person name="McDonald S.M."/>
            <person name="Parker M.S."/>
            <person name="Rombauts S."/>
            <person name="Salamov A."/>
            <person name="Von Dassow P."/>
            <person name="Badger J.H."/>
            <person name="Coutinho P.M."/>
            <person name="Demir E."/>
            <person name="Dubchak I."/>
            <person name="Gentemann C."/>
            <person name="Eikrem W."/>
            <person name="Gready J.E."/>
            <person name="John U."/>
            <person name="Lanier W."/>
            <person name="Lindquist E.A."/>
            <person name="Lucas S."/>
            <person name="Mayer K.F."/>
            <person name="Moreau H."/>
            <person name="Not F."/>
            <person name="Otillar R."/>
            <person name="Panaud O."/>
            <person name="Pangilinan J."/>
            <person name="Paulsen I."/>
            <person name="Piegu B."/>
            <person name="Poliakov A."/>
            <person name="Robbens S."/>
            <person name="Schmutz J."/>
            <person name="Toulza E."/>
            <person name="Wyss T."/>
            <person name="Zelensky A."/>
            <person name="Zhou K."/>
            <person name="Armbrust E.V."/>
            <person name="Bhattacharya D."/>
            <person name="Goodenough U.W."/>
            <person name="Van de Peer Y."/>
            <person name="Grigoriev I.V."/>
        </authorList>
    </citation>
    <scope>NUCLEOTIDE SEQUENCE [LARGE SCALE GENOMIC DNA]</scope>
    <source>
        <strain evidence="7 8">CCMP1545</strain>
    </source>
</reference>
<dbReference type="OMA" id="VEHWRDQ"/>
<keyword evidence="2 6" id="KW-0285">Flavoprotein</keyword>
<dbReference type="eggNOG" id="KOG1399">
    <property type="taxonomic scope" value="Eukaryota"/>
</dbReference>
<evidence type="ECO:0000256" key="1">
    <source>
        <dbReference type="ARBA" id="ARBA00009183"/>
    </source>
</evidence>
<protein>
    <recommendedName>
        <fullName evidence="6">Flavin-containing monooxygenase</fullName>
        <ecNumber evidence="6">1.-.-.-</ecNumber>
    </recommendedName>
</protein>
<dbReference type="PIRSF" id="PIRSF000332">
    <property type="entry name" value="FMO"/>
    <property type="match status" value="1"/>
</dbReference>
<evidence type="ECO:0000313" key="7">
    <source>
        <dbReference type="EMBL" id="EEH54535.1"/>
    </source>
</evidence>
<dbReference type="Pfam" id="PF00743">
    <property type="entry name" value="FMO-like"/>
    <property type="match status" value="3"/>
</dbReference>